<reference evidence="9" key="1">
    <citation type="submission" date="2022-03" db="EMBL/GenBank/DDBJ databases">
        <authorList>
            <person name="Tunstrom K."/>
        </authorList>
    </citation>
    <scope>NUCLEOTIDE SEQUENCE</scope>
</reference>
<keyword evidence="7" id="KW-0325">Glycoprotein</keyword>
<dbReference type="Gene3D" id="1.10.287.70">
    <property type="match status" value="1"/>
</dbReference>
<dbReference type="AlphaFoldDB" id="A0AAU9UPE4"/>
<dbReference type="EMBL" id="CAKOGL010000020">
    <property type="protein sequence ID" value="CAH2098720.1"/>
    <property type="molecule type" value="Genomic_DNA"/>
</dbReference>
<keyword evidence="6" id="KW-0675">Receptor</keyword>
<sequence>MNNLDIFLEVEPRALEKIGEVAAKIAYYNFDWRYVTLVMFNTVQYTLALETFLKYYKLSVNVKQGKYISHRRLHVPQFLIFGQDANEIVETLIWLNKMNFDNSGKYIIICTTDDYERCDEVKIFVALVKVRIVNVIYMRGETCDDFLSFSYDIVHPGKCLNSEPYSVYLENNCTNDECFKTVFPEKINNFNKCPLIISTFEQPPFMYLSNDTLEPSGGDGDIIRVLASALNATLQIKLPSQGNDFGHYENGNWTGSLGDVFNNYAHASVCSQPITIDKYENFQISFVYNSMDIVWTARLPTEEPAWQKLLNPLEIDLRIALSLTFVAVVFISSLLKSSWWRRVRKILNIGPTRFSLLFYSWTLFLGVPILRMPTSRLFLLVVVSWIWFSFVIRSAYQAALINSLKNPNYMDFFQTFDDVLKAKYPYGGLATLRDYYAENQIIYDNWEPMEFNEAYEVLDKVSGGNSNFVLAFNKEIIIQHLIEYNGVRRLQILPHKIVNSPTVMFLKKHSVIAQPINRILKILVEAGFCQIMHAKYLRHKKFLFQLSIASEKRPLSFEDFKACILLLSFGWFLAIIFFVAEVYCGRIQDE</sequence>
<name>A0AAU9UPE4_EUPED</name>
<evidence type="ECO:0000256" key="6">
    <source>
        <dbReference type="ARBA" id="ARBA00023170"/>
    </source>
</evidence>
<keyword evidence="5 8" id="KW-0472">Membrane</keyword>
<evidence type="ECO:0000256" key="3">
    <source>
        <dbReference type="ARBA" id="ARBA00022692"/>
    </source>
</evidence>
<dbReference type="GO" id="GO:0005886">
    <property type="term" value="C:plasma membrane"/>
    <property type="evidence" value="ECO:0007669"/>
    <property type="project" value="UniProtKB-SubCell"/>
</dbReference>
<keyword evidence="4 8" id="KW-1133">Transmembrane helix</keyword>
<feature type="transmembrane region" description="Helical" evidence="8">
    <location>
        <begin position="356"/>
        <end position="372"/>
    </location>
</feature>
<keyword evidence="3 8" id="KW-0812">Transmembrane</keyword>
<dbReference type="Gene3D" id="3.40.190.10">
    <property type="entry name" value="Periplasmic binding protein-like II"/>
    <property type="match status" value="1"/>
</dbReference>
<evidence type="ECO:0000256" key="1">
    <source>
        <dbReference type="ARBA" id="ARBA00004651"/>
    </source>
</evidence>
<comment type="caution">
    <text evidence="9">The sequence shown here is derived from an EMBL/GenBank/DDBJ whole genome shotgun (WGS) entry which is preliminary data.</text>
</comment>
<feature type="transmembrane region" description="Helical" evidence="8">
    <location>
        <begin position="562"/>
        <end position="580"/>
    </location>
</feature>
<dbReference type="PANTHER" id="PTHR42643:SF30">
    <property type="entry name" value="IONOTROPIC RECEPTOR 40A-RELATED"/>
    <property type="match status" value="1"/>
</dbReference>
<feature type="transmembrane region" description="Helical" evidence="8">
    <location>
        <begin position="378"/>
        <end position="396"/>
    </location>
</feature>
<evidence type="ECO:0000256" key="4">
    <source>
        <dbReference type="ARBA" id="ARBA00022989"/>
    </source>
</evidence>
<evidence type="ECO:0000256" key="5">
    <source>
        <dbReference type="ARBA" id="ARBA00023136"/>
    </source>
</evidence>
<comment type="subcellular location">
    <subcellularLocation>
        <location evidence="1">Cell membrane</location>
        <topology evidence="1">Multi-pass membrane protein</topology>
    </subcellularLocation>
</comment>
<dbReference type="SUPFAM" id="SSF53850">
    <property type="entry name" value="Periplasmic binding protein-like II"/>
    <property type="match status" value="1"/>
</dbReference>
<proteinExistence type="predicted"/>
<evidence type="ECO:0000256" key="7">
    <source>
        <dbReference type="ARBA" id="ARBA00023180"/>
    </source>
</evidence>
<evidence type="ECO:0008006" key="11">
    <source>
        <dbReference type="Google" id="ProtNLM"/>
    </source>
</evidence>
<evidence type="ECO:0000313" key="10">
    <source>
        <dbReference type="Proteomes" id="UP001153954"/>
    </source>
</evidence>
<evidence type="ECO:0000313" key="9">
    <source>
        <dbReference type="EMBL" id="CAH2098720.1"/>
    </source>
</evidence>
<protein>
    <recommendedName>
        <fullName evidence="11">Ionotropic receptor 7d1</fullName>
    </recommendedName>
</protein>
<evidence type="ECO:0000256" key="2">
    <source>
        <dbReference type="ARBA" id="ARBA00022475"/>
    </source>
</evidence>
<keyword evidence="10" id="KW-1185">Reference proteome</keyword>
<gene>
    <name evidence="9" type="ORF">EEDITHA_LOCUS13807</name>
</gene>
<dbReference type="PANTHER" id="PTHR42643">
    <property type="entry name" value="IONOTROPIC RECEPTOR 20A-RELATED"/>
    <property type="match status" value="1"/>
</dbReference>
<keyword evidence="2" id="KW-1003">Cell membrane</keyword>
<feature type="transmembrane region" description="Helical" evidence="8">
    <location>
        <begin position="317"/>
        <end position="335"/>
    </location>
</feature>
<evidence type="ECO:0000256" key="8">
    <source>
        <dbReference type="SAM" id="Phobius"/>
    </source>
</evidence>
<accession>A0AAU9UPE4</accession>
<organism evidence="9 10">
    <name type="scientific">Euphydryas editha</name>
    <name type="common">Edith's checkerspot</name>
    <dbReference type="NCBI Taxonomy" id="104508"/>
    <lineage>
        <taxon>Eukaryota</taxon>
        <taxon>Metazoa</taxon>
        <taxon>Ecdysozoa</taxon>
        <taxon>Arthropoda</taxon>
        <taxon>Hexapoda</taxon>
        <taxon>Insecta</taxon>
        <taxon>Pterygota</taxon>
        <taxon>Neoptera</taxon>
        <taxon>Endopterygota</taxon>
        <taxon>Lepidoptera</taxon>
        <taxon>Glossata</taxon>
        <taxon>Ditrysia</taxon>
        <taxon>Papilionoidea</taxon>
        <taxon>Nymphalidae</taxon>
        <taxon>Nymphalinae</taxon>
        <taxon>Euphydryas</taxon>
    </lineage>
</organism>
<dbReference type="InterPro" id="IPR052192">
    <property type="entry name" value="Insect_Ionotropic_Sensory_Rcpt"/>
</dbReference>
<dbReference type="Proteomes" id="UP001153954">
    <property type="component" value="Unassembled WGS sequence"/>
</dbReference>